<protein>
    <recommendedName>
        <fullName evidence="2">Methyltransferase domain-containing protein</fullName>
    </recommendedName>
</protein>
<keyword evidence="1" id="KW-0808">Transferase</keyword>
<dbReference type="CDD" id="cd02440">
    <property type="entry name" value="AdoMet_MTases"/>
    <property type="match status" value="1"/>
</dbReference>
<dbReference type="Pfam" id="PF13649">
    <property type="entry name" value="Methyltransf_25"/>
    <property type="match status" value="1"/>
</dbReference>
<evidence type="ECO:0000313" key="3">
    <source>
        <dbReference type="EMBL" id="GGD05128.1"/>
    </source>
</evidence>
<dbReference type="InterPro" id="IPR041698">
    <property type="entry name" value="Methyltransf_25"/>
</dbReference>
<evidence type="ECO:0000256" key="1">
    <source>
        <dbReference type="ARBA" id="ARBA00022679"/>
    </source>
</evidence>
<gene>
    <name evidence="3" type="ORF">GCM10007216_39730</name>
</gene>
<keyword evidence="4" id="KW-1185">Reference proteome</keyword>
<name>A0ABQ1PW34_9BACI</name>
<accession>A0ABQ1PW34</accession>
<feature type="domain" description="Methyltransferase" evidence="2">
    <location>
        <begin position="74"/>
        <end position="170"/>
    </location>
</feature>
<dbReference type="Gene3D" id="3.40.50.150">
    <property type="entry name" value="Vaccinia Virus protein VP39"/>
    <property type="match status" value="1"/>
</dbReference>
<organism evidence="3 4">
    <name type="scientific">Thalassobacillus devorans</name>
    <dbReference type="NCBI Taxonomy" id="279813"/>
    <lineage>
        <taxon>Bacteria</taxon>
        <taxon>Bacillati</taxon>
        <taxon>Bacillota</taxon>
        <taxon>Bacilli</taxon>
        <taxon>Bacillales</taxon>
        <taxon>Bacillaceae</taxon>
        <taxon>Thalassobacillus</taxon>
    </lineage>
</organism>
<evidence type="ECO:0000313" key="4">
    <source>
        <dbReference type="Proteomes" id="UP000619534"/>
    </source>
</evidence>
<dbReference type="PANTHER" id="PTHR43861">
    <property type="entry name" value="TRANS-ACONITATE 2-METHYLTRANSFERASE-RELATED"/>
    <property type="match status" value="1"/>
</dbReference>
<proteinExistence type="predicted"/>
<dbReference type="SUPFAM" id="SSF53335">
    <property type="entry name" value="S-adenosyl-L-methionine-dependent methyltransferases"/>
    <property type="match status" value="1"/>
</dbReference>
<dbReference type="EMBL" id="BMCJ01000014">
    <property type="protein sequence ID" value="GGD05128.1"/>
    <property type="molecule type" value="Genomic_DNA"/>
</dbReference>
<evidence type="ECO:0000259" key="2">
    <source>
        <dbReference type="Pfam" id="PF13649"/>
    </source>
</evidence>
<comment type="caution">
    <text evidence="3">The sequence shown here is derived from an EMBL/GenBank/DDBJ whole genome shotgun (WGS) entry which is preliminary data.</text>
</comment>
<reference evidence="4" key="1">
    <citation type="journal article" date="2019" name="Int. J. Syst. Evol. Microbiol.">
        <title>The Global Catalogue of Microorganisms (GCM) 10K type strain sequencing project: providing services to taxonomists for standard genome sequencing and annotation.</title>
        <authorList>
            <consortium name="The Broad Institute Genomics Platform"/>
            <consortium name="The Broad Institute Genome Sequencing Center for Infectious Disease"/>
            <person name="Wu L."/>
            <person name="Ma J."/>
        </authorList>
    </citation>
    <scope>NUCLEOTIDE SEQUENCE [LARGE SCALE GENOMIC DNA]</scope>
    <source>
        <strain evidence="4">CCM 7282</strain>
    </source>
</reference>
<sequence length="238" mass="27354">MPVKSTVYWLRHAFYGIILREQSLILTFLESGEKKVVEDTGERVIPEYMKPSNRMLLEHMARYQFAMPYARGRVLDISCGAGYGTHMVAKERKKEVDEVIGVDIDPDIIDYAKATYYHPKTKYQVMDAVDSELPEKLGTFDTILSFETYEHIKNEEQLLANYYNLLKEGGTLVVSTPFGQGRGKPSSSPFHIHQLTTEEFQDLFTDYRSKEFFCQKGVLIEPPRDTVHYPLGIAVSHK</sequence>
<dbReference type="InterPro" id="IPR029063">
    <property type="entry name" value="SAM-dependent_MTases_sf"/>
</dbReference>
<dbReference type="Proteomes" id="UP000619534">
    <property type="component" value="Unassembled WGS sequence"/>
</dbReference>